<dbReference type="PROSITE" id="PS51257">
    <property type="entry name" value="PROKAR_LIPOPROTEIN"/>
    <property type="match status" value="1"/>
</dbReference>
<dbReference type="InterPro" id="IPR045607">
    <property type="entry name" value="DUF6452"/>
</dbReference>
<sequence>MNKSWFLILLAFIMTSCGGDDICSSTESTPRMKMKFKNEATGKIRSLDSIFVYADYGQGMEMVVANRYKTDSILIPLRIDNTPFTQLEIALSSGGAKSGVKIAYLPKDEYVSPACGMKKVYKNVNAILMNPQSLKGVEVSKNEIYNEDTTHIFLLF</sequence>
<evidence type="ECO:0000313" key="2">
    <source>
        <dbReference type="EMBL" id="SSZ46765.1"/>
    </source>
</evidence>
<protein>
    <recommendedName>
        <fullName evidence="4">DUF1735 domain-containing protein</fullName>
    </recommendedName>
</protein>
<dbReference type="Proteomes" id="UP000255515">
    <property type="component" value="Unassembled WGS sequence"/>
</dbReference>
<accession>A0A376BYW7</accession>
<dbReference type="Pfam" id="PF20050">
    <property type="entry name" value="DUF6452"/>
    <property type="match status" value="1"/>
</dbReference>
<proteinExistence type="predicted"/>
<gene>
    <name evidence="2" type="ORF">NCTC11661_00419</name>
</gene>
<keyword evidence="1" id="KW-0732">Signal</keyword>
<name>A0A376BYW7_9FLAO</name>
<dbReference type="RefSeq" id="WP_002686937.1">
    <property type="nucleotide sequence ID" value="NZ_UFTJ01000001.1"/>
</dbReference>
<dbReference type="EMBL" id="UFTJ01000001">
    <property type="protein sequence ID" value="SSZ46765.1"/>
    <property type="molecule type" value="Genomic_DNA"/>
</dbReference>
<evidence type="ECO:0000256" key="1">
    <source>
        <dbReference type="SAM" id="SignalP"/>
    </source>
</evidence>
<organism evidence="2 3">
    <name type="scientific">Bergeyella zoohelcum</name>
    <dbReference type="NCBI Taxonomy" id="1015"/>
    <lineage>
        <taxon>Bacteria</taxon>
        <taxon>Pseudomonadati</taxon>
        <taxon>Bacteroidota</taxon>
        <taxon>Flavobacteriia</taxon>
        <taxon>Flavobacteriales</taxon>
        <taxon>Weeksellaceae</taxon>
        <taxon>Bergeyella</taxon>
    </lineage>
</organism>
<feature type="chain" id="PRO_5016863047" description="DUF1735 domain-containing protein" evidence="1">
    <location>
        <begin position="20"/>
        <end position="156"/>
    </location>
</feature>
<evidence type="ECO:0000313" key="3">
    <source>
        <dbReference type="Proteomes" id="UP000255515"/>
    </source>
</evidence>
<dbReference type="AlphaFoldDB" id="A0A376BYW7"/>
<feature type="signal peptide" evidence="1">
    <location>
        <begin position="1"/>
        <end position="19"/>
    </location>
</feature>
<reference evidence="2 3" key="1">
    <citation type="submission" date="2018-06" db="EMBL/GenBank/DDBJ databases">
        <authorList>
            <consortium name="Pathogen Informatics"/>
            <person name="Doyle S."/>
        </authorList>
    </citation>
    <scope>NUCLEOTIDE SEQUENCE [LARGE SCALE GENOMIC DNA]</scope>
    <source>
        <strain evidence="2 3">NCTC11661</strain>
    </source>
</reference>
<evidence type="ECO:0008006" key="4">
    <source>
        <dbReference type="Google" id="ProtNLM"/>
    </source>
</evidence>